<feature type="transmembrane region" description="Helical" evidence="1">
    <location>
        <begin position="65"/>
        <end position="90"/>
    </location>
</feature>
<feature type="transmembrane region" description="Helical" evidence="1">
    <location>
        <begin position="137"/>
        <end position="161"/>
    </location>
</feature>
<protein>
    <submittedName>
        <fullName evidence="2">DUF2254 domain-containing protein</fullName>
    </submittedName>
</protein>
<keyword evidence="3" id="KW-1185">Reference proteome</keyword>
<accession>A0A7G9L274</accession>
<proteinExistence type="predicted"/>
<evidence type="ECO:0000313" key="2">
    <source>
        <dbReference type="EMBL" id="QNM82723.1"/>
    </source>
</evidence>
<dbReference type="EMBL" id="CP060697">
    <property type="protein sequence ID" value="QNM82723.1"/>
    <property type="molecule type" value="Genomic_DNA"/>
</dbReference>
<reference evidence="2 3" key="1">
    <citation type="submission" date="2020-08" db="EMBL/GenBank/DDBJ databases">
        <title>Sphingomonas sp. sand1-3 16S ribosomal RNA gene Genome sequencing and assembly.</title>
        <authorList>
            <person name="Kang M."/>
        </authorList>
    </citation>
    <scope>NUCLEOTIDE SEQUENCE [LARGE SCALE GENOMIC DNA]</scope>
    <source>
        <strain evidence="3">sand1-3</strain>
    </source>
</reference>
<dbReference type="KEGG" id="ssau:H8M03_12145"/>
<evidence type="ECO:0000313" key="3">
    <source>
        <dbReference type="Proteomes" id="UP000515861"/>
    </source>
</evidence>
<dbReference type="AlphaFoldDB" id="A0A7G9L274"/>
<keyword evidence="1" id="KW-0812">Transmembrane</keyword>
<dbReference type="Proteomes" id="UP000515861">
    <property type="component" value="Chromosome"/>
</dbReference>
<sequence>MKMRLPILQFWRAVRWSYWFVPSLMAIGAILLGATAIWLDTTPAGELFEKLSWYQKSKPEGARSVLSAIAGSMITVAGVVFSITIVAISYAATQYGPRILTNFMSDRGNQVTLGTFIATFLYSLMVLRTIYDGDTIFVPQLAVFLAMVFAACSIAVLIYFVHHVPESIHVNHVAARIGRRLVRAMGKTFPAGSDHLPDDDDKPLPDFDSEIERFLGRGDDVAAVRAQESGYIQAMDIDELVETACRHDLVVCLLRTPGDFVYSGRPYALAAPADRVSEDADRALRHCYSVGNLRTPFQDLHFLIDELVDIAARAMSSGVNDPFTARTCIDWLAAGAAEMAGREAASRYRLDAEGVLRVIMPEVTFGDVMQRGFGAVRSYVAHDLIAADHTIVMLASLSGRCRTGDQLQCVRYQVDGLMELAKDKLAAEEFARLDANARDCRRAIGRALDRRADAAA</sequence>
<name>A0A7G9L274_9SPHN</name>
<dbReference type="Pfam" id="PF10011">
    <property type="entry name" value="DUF2254"/>
    <property type="match status" value="1"/>
</dbReference>
<feature type="transmembrane region" description="Helical" evidence="1">
    <location>
        <begin position="16"/>
        <end position="39"/>
    </location>
</feature>
<keyword evidence="1" id="KW-1133">Transmembrane helix</keyword>
<gene>
    <name evidence="2" type="ORF">H8M03_12145</name>
</gene>
<feature type="transmembrane region" description="Helical" evidence="1">
    <location>
        <begin position="111"/>
        <end position="131"/>
    </location>
</feature>
<dbReference type="InterPro" id="IPR018723">
    <property type="entry name" value="DUF2254_membrane"/>
</dbReference>
<evidence type="ECO:0000256" key="1">
    <source>
        <dbReference type="SAM" id="Phobius"/>
    </source>
</evidence>
<organism evidence="2 3">
    <name type="scientific">Sphingomonas sabuli</name>
    <dbReference type="NCBI Taxonomy" id="2764186"/>
    <lineage>
        <taxon>Bacteria</taxon>
        <taxon>Pseudomonadati</taxon>
        <taxon>Pseudomonadota</taxon>
        <taxon>Alphaproteobacteria</taxon>
        <taxon>Sphingomonadales</taxon>
        <taxon>Sphingomonadaceae</taxon>
        <taxon>Sphingomonas</taxon>
    </lineage>
</organism>
<keyword evidence="1" id="KW-0472">Membrane</keyword>